<dbReference type="Proteomes" id="UP001056708">
    <property type="component" value="Chromosome"/>
</dbReference>
<dbReference type="PANTHER" id="PTHR42741:SF3">
    <property type="entry name" value="NITROREDUCTASE FAMILY PROTEIN"/>
    <property type="match status" value="1"/>
</dbReference>
<evidence type="ECO:0000313" key="2">
    <source>
        <dbReference type="EMBL" id="USR91852.1"/>
    </source>
</evidence>
<dbReference type="InterPro" id="IPR000415">
    <property type="entry name" value="Nitroreductase-like"/>
</dbReference>
<dbReference type="InterPro" id="IPR029479">
    <property type="entry name" value="Nitroreductase"/>
</dbReference>
<dbReference type="CDD" id="cd02142">
    <property type="entry name" value="McbC_SagB-like_oxidoreductase"/>
    <property type="match status" value="2"/>
</dbReference>
<dbReference type="Pfam" id="PF00881">
    <property type="entry name" value="Nitroreductase"/>
    <property type="match status" value="2"/>
</dbReference>
<evidence type="ECO:0000313" key="3">
    <source>
        <dbReference type="Proteomes" id="UP001056708"/>
    </source>
</evidence>
<dbReference type="NCBIfam" id="TIGR03605">
    <property type="entry name" value="antibiot_sagB"/>
    <property type="match status" value="1"/>
</dbReference>
<gene>
    <name evidence="2" type="ORF">NEA10_03745</name>
</gene>
<evidence type="ECO:0000259" key="1">
    <source>
        <dbReference type="Pfam" id="PF00881"/>
    </source>
</evidence>
<proteinExistence type="predicted"/>
<dbReference type="InterPro" id="IPR020051">
    <property type="entry name" value="SagB-type_dehydrogenase"/>
</dbReference>
<accession>A0ABY5ASQ1</accession>
<protein>
    <submittedName>
        <fullName evidence="2">SagB/ThcOx family dehydrogenase</fullName>
    </submittedName>
</protein>
<dbReference type="EMBL" id="CP098611">
    <property type="protein sequence ID" value="USR91852.1"/>
    <property type="molecule type" value="Genomic_DNA"/>
</dbReference>
<sequence>MTKQTFSIAKLYHERTKYDPETINQRVPDIDWERPPVPFKDYPIGTRIDLKPHIGDRQTVLSRLSHLLYCTYGLTARIPQMAQQDLLLRAAPSAGGLYPAEVYLLSRGEGELPPGRYNYQVRDHSLVRFWDGDPGEALEAACFGHPALKAAPFVIVTTAVFFRSSWRYQARAYRRIHLDTGHLLGNLDLAAALTNYRPYLIAGFEDRAVNELLYLNPEEEGAIAVVALQERQRQPLSPPVTTALASEVDRDYPELADGSLLGYLHQASAIQTAPQTAPKSGSDSTSENIEDKYNFPFCTKVSTASSPLDWGVGGKALEATLLQRRSTRAYEGGAEIDIEQVKTLLNFAYQPQPLGQLSGASSDSESQEWEQPQLCDRSLIQTFIATTAVAGLEDGCYYYAPQAQELRQIRFKNFRRELHFLCLGQDLGRDAAMVLFHTADLQGAIARWGDRAYRYLHLDAGHLGQRLNLAAIYLRLGVSGIAGFFDDHVNDVLGIPPDEAVLYITTIGQPRTSRRP</sequence>
<dbReference type="RefSeq" id="WP_252663881.1">
    <property type="nucleotide sequence ID" value="NZ_CP098611.1"/>
</dbReference>
<dbReference type="Gene3D" id="3.40.109.10">
    <property type="entry name" value="NADH Oxidase"/>
    <property type="match status" value="2"/>
</dbReference>
<feature type="domain" description="Nitroreductase" evidence="1">
    <location>
        <begin position="89"/>
        <end position="224"/>
    </location>
</feature>
<reference evidence="2" key="1">
    <citation type="submission" date="2022-06" db="EMBL/GenBank/DDBJ databases">
        <title>Genome sequence of Phormidium yuhuli AB48 isolated from an industrial photobioreactor environment.</title>
        <authorList>
            <person name="Qiu Y."/>
            <person name="Noonan A.J.C."/>
            <person name="Dofher K."/>
            <person name="Koch M."/>
            <person name="Kieft B."/>
            <person name="Lin X."/>
            <person name="Ziels R.M."/>
            <person name="Hallam S.J."/>
        </authorList>
    </citation>
    <scope>NUCLEOTIDE SEQUENCE</scope>
    <source>
        <strain evidence="2">AB48</strain>
    </source>
</reference>
<feature type="domain" description="Nitroreductase" evidence="1">
    <location>
        <begin position="322"/>
        <end position="508"/>
    </location>
</feature>
<keyword evidence="3" id="KW-1185">Reference proteome</keyword>
<dbReference type="PANTHER" id="PTHR42741">
    <property type="entry name" value="NITROREDUCTASE FAMILY PROTEIN"/>
    <property type="match status" value="1"/>
</dbReference>
<dbReference type="SUPFAM" id="SSF55469">
    <property type="entry name" value="FMN-dependent nitroreductase-like"/>
    <property type="match status" value="2"/>
</dbReference>
<name>A0ABY5ASQ1_9CYAN</name>
<organism evidence="2 3">
    <name type="scientific">Phormidium yuhuli AB48</name>
    <dbReference type="NCBI Taxonomy" id="2940671"/>
    <lineage>
        <taxon>Bacteria</taxon>
        <taxon>Bacillati</taxon>
        <taxon>Cyanobacteriota</taxon>
        <taxon>Cyanophyceae</taxon>
        <taxon>Oscillatoriophycideae</taxon>
        <taxon>Oscillatoriales</taxon>
        <taxon>Oscillatoriaceae</taxon>
        <taxon>Phormidium</taxon>
        <taxon>Phormidium yuhuli</taxon>
    </lineage>
</organism>